<reference evidence="2" key="1">
    <citation type="submission" date="2021-03" db="EMBL/GenBank/DDBJ databases">
        <title>Genomic Encyclopedia of Type Strains, Phase IV (KMG-IV): sequencing the most valuable type-strain genomes for metagenomic binning, comparative biology and taxonomic classification.</title>
        <authorList>
            <person name="Goeker M."/>
        </authorList>
    </citation>
    <scope>NUCLEOTIDE SEQUENCE</scope>
    <source>
        <strain evidence="2">DSM 15523</strain>
        <strain evidence="3 5">DSM 16476</strain>
    </source>
</reference>
<sequence>MNKIETEIGLSSSAKNKPLYFALFMGAISIIALQATSTIPGMPIGLAILFSTLYIFNKNLKVFTFFEKHFVFQAGIIGKKNVAYSALKSYAVEKKIIVITYQNPNEKEKKIKFPISQIESDQFQVLEHTLKSKITV</sequence>
<gene>
    <name evidence="2" type="ORF">J2Z56_002477</name>
    <name evidence="3" type="ORF">J2Z57_002492</name>
</gene>
<keyword evidence="1" id="KW-0812">Transmembrane</keyword>
<dbReference type="RefSeq" id="WP_057779926.1">
    <property type="nucleotide sequence ID" value="NZ_JAGGJQ010000007.1"/>
</dbReference>
<comment type="caution">
    <text evidence="2">The sequence shown here is derived from an EMBL/GenBank/DDBJ whole genome shotgun (WGS) entry which is preliminary data.</text>
</comment>
<evidence type="ECO:0000313" key="4">
    <source>
        <dbReference type="Proteomes" id="UP001138672"/>
    </source>
</evidence>
<keyword evidence="1" id="KW-1133">Transmembrane helix</keyword>
<name>A0A9X0YKP3_9FLAO</name>
<organism evidence="2 4">
    <name type="scientific">Formosa algae</name>
    <dbReference type="NCBI Taxonomy" id="225843"/>
    <lineage>
        <taxon>Bacteria</taxon>
        <taxon>Pseudomonadati</taxon>
        <taxon>Bacteroidota</taxon>
        <taxon>Flavobacteriia</taxon>
        <taxon>Flavobacteriales</taxon>
        <taxon>Flavobacteriaceae</taxon>
        <taxon>Formosa</taxon>
    </lineage>
</organism>
<dbReference type="OrthoDB" id="1435453at2"/>
<proteinExistence type="predicted"/>
<evidence type="ECO:0000313" key="2">
    <source>
        <dbReference type="EMBL" id="MBP1840547.1"/>
    </source>
</evidence>
<accession>A0A9X0YKP3</accession>
<keyword evidence="1" id="KW-0472">Membrane</keyword>
<protein>
    <submittedName>
        <fullName evidence="2">Uncharacterized protein</fullName>
    </submittedName>
</protein>
<evidence type="ECO:0000256" key="1">
    <source>
        <dbReference type="SAM" id="Phobius"/>
    </source>
</evidence>
<dbReference type="EMBL" id="JAGGJQ010000007">
    <property type="protein sequence ID" value="MBP1840547.1"/>
    <property type="molecule type" value="Genomic_DNA"/>
</dbReference>
<keyword evidence="5" id="KW-1185">Reference proteome</keyword>
<feature type="transmembrane region" description="Helical" evidence="1">
    <location>
        <begin position="18"/>
        <end position="35"/>
    </location>
</feature>
<evidence type="ECO:0000313" key="5">
    <source>
        <dbReference type="Proteomes" id="UP001231587"/>
    </source>
</evidence>
<dbReference type="AlphaFoldDB" id="A0A9X0YKP3"/>
<dbReference type="EMBL" id="JAUSUU010000007">
    <property type="protein sequence ID" value="MDQ0336040.1"/>
    <property type="molecule type" value="Genomic_DNA"/>
</dbReference>
<evidence type="ECO:0000313" key="3">
    <source>
        <dbReference type="EMBL" id="MDQ0336040.1"/>
    </source>
</evidence>
<dbReference type="Proteomes" id="UP001231587">
    <property type="component" value="Unassembled WGS sequence"/>
</dbReference>
<dbReference type="Proteomes" id="UP001138672">
    <property type="component" value="Unassembled WGS sequence"/>
</dbReference>